<dbReference type="InterPro" id="IPR005122">
    <property type="entry name" value="Uracil-DNA_glycosylase-like"/>
</dbReference>
<dbReference type="InterPro" id="IPR036895">
    <property type="entry name" value="Uracil-DNA_glycosylase-like_sf"/>
</dbReference>
<dbReference type="SUPFAM" id="SSF52141">
    <property type="entry name" value="Uracil-DNA glycosylase-like"/>
    <property type="match status" value="1"/>
</dbReference>
<dbReference type="SMART" id="SM00987">
    <property type="entry name" value="UreE_C"/>
    <property type="match status" value="1"/>
</dbReference>
<evidence type="ECO:0000313" key="3">
    <source>
        <dbReference type="Proteomes" id="UP000479114"/>
    </source>
</evidence>
<keyword evidence="2" id="KW-0326">Glycosidase</keyword>
<dbReference type="RefSeq" id="WP_162640791.1">
    <property type="nucleotide sequence ID" value="NZ_CP048286.1"/>
</dbReference>
<proteinExistence type="predicted"/>
<feature type="domain" description="Uracil-DNA glycosylase-like" evidence="1">
    <location>
        <begin position="7"/>
        <end position="163"/>
    </location>
</feature>
<keyword evidence="3" id="KW-1185">Reference proteome</keyword>
<dbReference type="NCBIfam" id="TIGR04274">
    <property type="entry name" value="hypoxanDNAglyco"/>
    <property type="match status" value="1"/>
</dbReference>
<evidence type="ECO:0000259" key="1">
    <source>
        <dbReference type="SMART" id="SM00986"/>
    </source>
</evidence>
<sequence>MRVHSFPPMIHEGAVLLVLGSMPGQASIAVNQYYGNPRNHMWRVLYGLFGREPDETYEDRLAFAASHGIAMWDVIASCEREGSLDANIRAEVPNDLPGLLADYPSVRGLIFNGAKSHDTFMKYFKDHPVMAGLTKIKLPSTSPIPTKTMRTTADRIEAWRVLLPYLR</sequence>
<protein>
    <submittedName>
        <fullName evidence="2">DNA-deoxyinosine glycosylase</fullName>
        <ecNumber evidence="2">3.2.2.15</ecNumber>
    </submittedName>
</protein>
<accession>A0A6C0P0J7</accession>
<dbReference type="SMART" id="SM00986">
    <property type="entry name" value="UDG"/>
    <property type="match status" value="1"/>
</dbReference>
<dbReference type="InterPro" id="IPR026353">
    <property type="entry name" value="Hypoxan-DNA_Glyclase"/>
</dbReference>
<dbReference type="AlphaFoldDB" id="A0A6C0P0J7"/>
<dbReference type="GO" id="GO:0033958">
    <property type="term" value="F:DNA-deoxyinosine glycosylase activity"/>
    <property type="evidence" value="ECO:0007669"/>
    <property type="project" value="UniProtKB-EC"/>
</dbReference>
<dbReference type="EC" id="3.2.2.15" evidence="2"/>
<dbReference type="Proteomes" id="UP000479114">
    <property type="component" value="Chromosome"/>
</dbReference>
<dbReference type="CDD" id="cd10032">
    <property type="entry name" value="UDG-F6_HDG"/>
    <property type="match status" value="1"/>
</dbReference>
<dbReference type="Gene3D" id="3.40.470.10">
    <property type="entry name" value="Uracil-DNA glycosylase-like domain"/>
    <property type="match status" value="1"/>
</dbReference>
<evidence type="ECO:0000313" key="2">
    <source>
        <dbReference type="EMBL" id="QHW31987.1"/>
    </source>
</evidence>
<organism evidence="2 3">
    <name type="scientific">Paenibacillus rhizovicinus</name>
    <dbReference type="NCBI Taxonomy" id="2704463"/>
    <lineage>
        <taxon>Bacteria</taxon>
        <taxon>Bacillati</taxon>
        <taxon>Bacillota</taxon>
        <taxon>Bacilli</taxon>
        <taxon>Bacillales</taxon>
        <taxon>Paenibacillaceae</taxon>
        <taxon>Paenibacillus</taxon>
    </lineage>
</organism>
<gene>
    <name evidence="2" type="ORF">GZH47_14990</name>
</gene>
<keyword evidence="2" id="KW-0378">Hydrolase</keyword>
<dbReference type="KEGG" id="prz:GZH47_14990"/>
<dbReference type="Pfam" id="PF03167">
    <property type="entry name" value="UDG"/>
    <property type="match status" value="1"/>
</dbReference>
<reference evidence="2 3" key="1">
    <citation type="submission" date="2020-02" db="EMBL/GenBank/DDBJ databases">
        <title>Paenibacillus sp. nov., isolated from rhizosphere soil of tomato.</title>
        <authorList>
            <person name="Weon H.-Y."/>
            <person name="Lee S.A."/>
        </authorList>
    </citation>
    <scope>NUCLEOTIDE SEQUENCE [LARGE SCALE GENOMIC DNA]</scope>
    <source>
        <strain evidence="2 3">14171R-81</strain>
    </source>
</reference>
<name>A0A6C0P0J7_9BACL</name>
<dbReference type="EMBL" id="CP048286">
    <property type="protein sequence ID" value="QHW31987.1"/>
    <property type="molecule type" value="Genomic_DNA"/>
</dbReference>